<evidence type="ECO:0000313" key="2">
    <source>
        <dbReference type="Proteomes" id="UP000051295"/>
    </source>
</evidence>
<dbReference type="PATRIC" id="fig|1641875.4.peg.625"/>
<proteinExistence type="predicted"/>
<accession>A0A0T5NSD3</accession>
<organism evidence="1 2">
    <name type="scientific">Roseovarius atlanticus</name>
    <dbReference type="NCBI Taxonomy" id="1641875"/>
    <lineage>
        <taxon>Bacteria</taxon>
        <taxon>Pseudomonadati</taxon>
        <taxon>Pseudomonadota</taxon>
        <taxon>Alphaproteobacteria</taxon>
        <taxon>Rhodobacterales</taxon>
        <taxon>Roseobacteraceae</taxon>
        <taxon>Roseovarius</taxon>
    </lineage>
</organism>
<sequence>MTHVTVCGHFGEWIQGRLGPSGPVALITLACSAMRVTAPSEDALPFTADQLKRFAADLELDSVTGATRNFALGIGAGGSTATLVAAARAAGYDGTPERLAKSCIAIEGATDPLMFDAPDQHLWASRSGKVIRPMPAPPRAAILGGLWGAPQSTDARDDAFDDVTDLAEAWADATTARDLPRVAALASESARRCTARRGPPDPMADLAHDLGALGMVRAHTGSARGLIFAPGTIPPHGPAALQEAGLKTVLSFETGRA</sequence>
<reference evidence="1 2" key="1">
    <citation type="submission" date="2015-04" db="EMBL/GenBank/DDBJ databases">
        <title>The draft genome sequence of Roseovarius sp.R12b.</title>
        <authorList>
            <person name="Li G."/>
            <person name="Lai Q."/>
            <person name="Shao Z."/>
            <person name="Yan P."/>
        </authorList>
    </citation>
    <scope>NUCLEOTIDE SEQUENCE [LARGE SCALE GENOMIC DNA]</scope>
    <source>
        <strain evidence="1 2">R12B</strain>
    </source>
</reference>
<evidence type="ECO:0008006" key="3">
    <source>
        <dbReference type="Google" id="ProtNLM"/>
    </source>
</evidence>
<protein>
    <recommendedName>
        <fullName evidence="3">Propanediol utilization protein</fullName>
    </recommendedName>
</protein>
<keyword evidence="2" id="KW-1185">Reference proteome</keyword>
<dbReference type="STRING" id="1641875.XM53_14115"/>
<dbReference type="Proteomes" id="UP000051295">
    <property type="component" value="Unassembled WGS sequence"/>
</dbReference>
<dbReference type="EMBL" id="LAXJ01000016">
    <property type="protein sequence ID" value="KRS11829.1"/>
    <property type="molecule type" value="Genomic_DNA"/>
</dbReference>
<evidence type="ECO:0000313" key="1">
    <source>
        <dbReference type="EMBL" id="KRS11829.1"/>
    </source>
</evidence>
<comment type="caution">
    <text evidence="1">The sequence shown here is derived from an EMBL/GenBank/DDBJ whole genome shotgun (WGS) entry which is preliminary data.</text>
</comment>
<gene>
    <name evidence="1" type="ORF">XM53_14115</name>
</gene>
<name>A0A0T5NSD3_9RHOB</name>
<dbReference type="RefSeq" id="WP_057794391.1">
    <property type="nucleotide sequence ID" value="NZ_LAXJ01000016.1"/>
</dbReference>
<dbReference type="AlphaFoldDB" id="A0A0T5NSD3"/>
<dbReference type="OrthoDB" id="7687262at2"/>